<feature type="domain" description="Fe/B12 periplasmic-binding" evidence="3">
    <location>
        <begin position="62"/>
        <end position="333"/>
    </location>
</feature>
<dbReference type="CDD" id="cd01148">
    <property type="entry name" value="TroA_a"/>
    <property type="match status" value="1"/>
</dbReference>
<dbReference type="PANTHER" id="PTHR30535:SF7">
    <property type="entry name" value="IRON(III) DICITRATE-BINDING PROTEIN"/>
    <property type="match status" value="1"/>
</dbReference>
<feature type="signal peptide" evidence="2">
    <location>
        <begin position="1"/>
        <end position="21"/>
    </location>
</feature>
<dbReference type="SUPFAM" id="SSF53807">
    <property type="entry name" value="Helical backbone' metal receptor"/>
    <property type="match status" value="1"/>
</dbReference>
<gene>
    <name evidence="4" type="ORF">JFL43_16025</name>
</gene>
<evidence type="ECO:0000259" key="3">
    <source>
        <dbReference type="PROSITE" id="PS50983"/>
    </source>
</evidence>
<dbReference type="PANTHER" id="PTHR30535">
    <property type="entry name" value="VITAMIN B12-BINDING PROTEIN"/>
    <property type="match status" value="1"/>
</dbReference>
<dbReference type="Gene3D" id="3.40.50.1980">
    <property type="entry name" value="Nitrogenase molybdenum iron protein domain"/>
    <property type="match status" value="2"/>
</dbReference>
<evidence type="ECO:0000256" key="2">
    <source>
        <dbReference type="SAM" id="SignalP"/>
    </source>
</evidence>
<keyword evidence="5" id="KW-1185">Reference proteome</keyword>
<comment type="similarity">
    <text evidence="1">Belongs to the bacterial solute-binding protein 8 family.</text>
</comment>
<sequence>MTGYRKLWISISLLVIIMLSACSSSDKPSKNEGTKQKAESGYGEVVITNMDHEFTYTEAPKRAVALNQHATEIMLALGLQDSMVGTAYLDDKILPEFKEAYEKIPVLAKEYPSKEVFFEVEPDFAYAGWRSAFSEQTLGTVEELQEAGVNTYIQESSSMSTTPTLDDVYKDIENIGRIFHVEKRATELINQMKQDMEETIAKVGRVEEPVNVLVYDSGEEVPMAAAKDNYLVHLVTMAGGNNIFNDTKGGWPEVSWEEIINRNPEAIIIIDYGDTSVEQKQKFLLNKKELADLPAIKNKIFIVLPLSAGAEGIRAPLALKTVAEGLYPEKFEK</sequence>
<comment type="caution">
    <text evidence="4">The sequence shown here is derived from an EMBL/GenBank/DDBJ whole genome shotgun (WGS) entry which is preliminary data.</text>
</comment>
<dbReference type="InterPro" id="IPR002491">
    <property type="entry name" value="ABC_transptr_periplasmic_BD"/>
</dbReference>
<dbReference type="PROSITE" id="PS50983">
    <property type="entry name" value="FE_B12_PBP"/>
    <property type="match status" value="1"/>
</dbReference>
<evidence type="ECO:0000313" key="4">
    <source>
        <dbReference type="EMBL" id="MBK3496339.1"/>
    </source>
</evidence>
<feature type="chain" id="PRO_5046620417" evidence="2">
    <location>
        <begin position="22"/>
        <end position="333"/>
    </location>
</feature>
<accession>A0ABS1HA93</accession>
<dbReference type="PROSITE" id="PS51257">
    <property type="entry name" value="PROKAR_LIPOPROTEIN"/>
    <property type="match status" value="1"/>
</dbReference>
<name>A0ABS1HA93_9BACL</name>
<evidence type="ECO:0000313" key="5">
    <source>
        <dbReference type="Proteomes" id="UP000618943"/>
    </source>
</evidence>
<dbReference type="RefSeq" id="WP_200749812.1">
    <property type="nucleotide sequence ID" value="NZ_JAEOAH010000028.1"/>
</dbReference>
<protein>
    <submittedName>
        <fullName evidence="4">ABC transporter substrate-binding protein</fullName>
    </submittedName>
</protein>
<dbReference type="Pfam" id="PF01497">
    <property type="entry name" value="Peripla_BP_2"/>
    <property type="match status" value="1"/>
</dbReference>
<keyword evidence="2" id="KW-0732">Signal</keyword>
<organism evidence="4 5">
    <name type="scientific">Viridibacillus soli</name>
    <dbReference type="NCBI Taxonomy" id="2798301"/>
    <lineage>
        <taxon>Bacteria</taxon>
        <taxon>Bacillati</taxon>
        <taxon>Bacillota</taxon>
        <taxon>Bacilli</taxon>
        <taxon>Bacillales</taxon>
        <taxon>Caryophanaceae</taxon>
        <taxon>Viridibacillus</taxon>
    </lineage>
</organism>
<proteinExistence type="inferred from homology"/>
<evidence type="ECO:0000256" key="1">
    <source>
        <dbReference type="ARBA" id="ARBA00008814"/>
    </source>
</evidence>
<dbReference type="InterPro" id="IPR050902">
    <property type="entry name" value="ABC_Transporter_SBP"/>
</dbReference>
<reference evidence="4 5" key="1">
    <citation type="submission" date="2020-12" db="EMBL/GenBank/DDBJ databases">
        <title>YIM B01967 draft genome.</title>
        <authorList>
            <person name="Yan X."/>
        </authorList>
    </citation>
    <scope>NUCLEOTIDE SEQUENCE [LARGE SCALE GENOMIC DNA]</scope>
    <source>
        <strain evidence="4 5">YIM B01967</strain>
    </source>
</reference>
<dbReference type="Proteomes" id="UP000618943">
    <property type="component" value="Unassembled WGS sequence"/>
</dbReference>
<dbReference type="EMBL" id="JAEOAH010000028">
    <property type="protein sequence ID" value="MBK3496339.1"/>
    <property type="molecule type" value="Genomic_DNA"/>
</dbReference>